<dbReference type="Gene3D" id="2.60.40.1820">
    <property type="match status" value="2"/>
</dbReference>
<dbReference type="EMBL" id="JAUOEM010000001">
    <property type="protein sequence ID" value="MDO5986248.1"/>
    <property type="molecule type" value="Genomic_DNA"/>
</dbReference>
<dbReference type="PROSITE" id="PS51257">
    <property type="entry name" value="PROKAR_LIPOPROTEIN"/>
    <property type="match status" value="1"/>
</dbReference>
<organism evidence="1 2">
    <name type="scientific">Flavivirga amylovorans</name>
    <dbReference type="NCBI Taxonomy" id="870486"/>
    <lineage>
        <taxon>Bacteria</taxon>
        <taxon>Pseudomonadati</taxon>
        <taxon>Bacteroidota</taxon>
        <taxon>Flavobacteriia</taxon>
        <taxon>Flavobacteriales</taxon>
        <taxon>Flavobacteriaceae</taxon>
        <taxon>Flavivirga</taxon>
    </lineage>
</organism>
<keyword evidence="2" id="KW-1185">Reference proteome</keyword>
<comment type="caution">
    <text evidence="1">The sequence shown here is derived from an EMBL/GenBank/DDBJ whole genome shotgun (WGS) entry which is preliminary data.</text>
</comment>
<accession>A0ABT8WX56</accession>
<name>A0ABT8WX56_9FLAO</name>
<proteinExistence type="predicted"/>
<dbReference type="SUPFAM" id="SSF117070">
    <property type="entry name" value="LEA14-like"/>
    <property type="match status" value="1"/>
</dbReference>
<reference evidence="1" key="1">
    <citation type="submission" date="2023-07" db="EMBL/GenBank/DDBJ databases">
        <title>Two novel species in the genus Flavivirga.</title>
        <authorList>
            <person name="Kwon K."/>
        </authorList>
    </citation>
    <scope>NUCLEOTIDE SEQUENCE</scope>
    <source>
        <strain evidence="1">KACC 14157</strain>
    </source>
</reference>
<protein>
    <submittedName>
        <fullName evidence="1">LEA type 2 family protein</fullName>
    </submittedName>
</protein>
<dbReference type="RefSeq" id="WP_303280769.1">
    <property type="nucleotide sequence ID" value="NZ_BAABCZ010000016.1"/>
</dbReference>
<evidence type="ECO:0000313" key="2">
    <source>
        <dbReference type="Proteomes" id="UP001176891"/>
    </source>
</evidence>
<evidence type="ECO:0000313" key="1">
    <source>
        <dbReference type="EMBL" id="MDO5986248.1"/>
    </source>
</evidence>
<sequence length="290" mass="33167">MKKLVTYLIIIIALSSCGKKPDFVAIENVEVESIKDSVINVKMNYVVFNSNAVKSKLEQANLKIYFQDKVVGKGYLNQTVLLSPKDTISVPIKFELNLKQLSKFYPILLESDSSEFYMESNSKIKVMLKTFSVKGKETIFLDTKNIIKSELNNRFNNSENFKVKGVSVDKIPTLNESSFNINVQANNNLPFDYKVERLELTFYNASSQVAKWQLQQSFLQKAHKTTSIPITITVNNLNLLKNADMSWFVKKEIEFDIKGKAVIIVNGYEFNIPVEDKIKFKLKILTGIFE</sequence>
<gene>
    <name evidence="1" type="ORF">Q4Q39_02420</name>
</gene>
<dbReference type="Proteomes" id="UP001176891">
    <property type="component" value="Unassembled WGS sequence"/>
</dbReference>